<sequence length="227" mass="24138">MSPHWPDLSDAWSALAGTGSEAAAVGAELLARWAEPHRSYHTLDHLCAVLAAVDELAEEAHDTASVRYAAWFHDAVYQGEPGKDEEASARLAELLLPTCGLTAERAGEVARLVRVTAGHAPDPGDLDAEVLCDADLAILAAEPAEYAEYAAAVREEYAHVADSDFRSGRARVLGALLASPRLYHTPLALDRWEERAQANVSAEIAWLIGDGPAPTAQEPTAAGSPRD</sequence>
<dbReference type="Gene3D" id="1.10.3210.10">
    <property type="entry name" value="Hypothetical protein af1432"/>
    <property type="match status" value="1"/>
</dbReference>
<reference evidence="1" key="1">
    <citation type="submission" date="2023-02" db="EMBL/GenBank/DDBJ databases">
        <title>Nocardiopsis ansamitocini NBRC 112285.</title>
        <authorList>
            <person name="Ichikawa N."/>
            <person name="Sato H."/>
            <person name="Tonouchi N."/>
        </authorList>
    </citation>
    <scope>NUCLEOTIDE SEQUENCE</scope>
    <source>
        <strain evidence="1">NBRC 112285</strain>
    </source>
</reference>
<dbReference type="PANTHER" id="PTHR21174">
    <property type="match status" value="1"/>
</dbReference>
<proteinExistence type="predicted"/>
<accession>A0A9W6P355</accession>
<dbReference type="EMBL" id="BSQG01000001">
    <property type="protein sequence ID" value="GLU46236.1"/>
    <property type="molecule type" value="Genomic_DNA"/>
</dbReference>
<protein>
    <recommendedName>
        <fullName evidence="3">Metal-dependent phosphohydrolase</fullName>
    </recommendedName>
</protein>
<keyword evidence="2" id="KW-1185">Reference proteome</keyword>
<dbReference type="PANTHER" id="PTHR21174:SF0">
    <property type="entry name" value="HD PHOSPHOHYDROLASE FAMILY PROTEIN-RELATED"/>
    <property type="match status" value="1"/>
</dbReference>
<evidence type="ECO:0000313" key="1">
    <source>
        <dbReference type="EMBL" id="GLU46236.1"/>
    </source>
</evidence>
<comment type="caution">
    <text evidence="1">The sequence shown here is derived from an EMBL/GenBank/DDBJ whole genome shotgun (WGS) entry which is preliminary data.</text>
</comment>
<dbReference type="Proteomes" id="UP001165092">
    <property type="component" value="Unassembled WGS sequence"/>
</dbReference>
<organism evidence="1 2">
    <name type="scientific">Nocardiopsis ansamitocini</name>
    <dbReference type="NCBI Taxonomy" id="1670832"/>
    <lineage>
        <taxon>Bacteria</taxon>
        <taxon>Bacillati</taxon>
        <taxon>Actinomycetota</taxon>
        <taxon>Actinomycetes</taxon>
        <taxon>Streptosporangiales</taxon>
        <taxon>Nocardiopsidaceae</taxon>
        <taxon>Nocardiopsis</taxon>
    </lineage>
</organism>
<dbReference type="AlphaFoldDB" id="A0A9W6P355"/>
<name>A0A9W6P355_9ACTN</name>
<dbReference type="InterPro" id="IPR009218">
    <property type="entry name" value="HD_phosphohydro"/>
</dbReference>
<evidence type="ECO:0000313" key="2">
    <source>
        <dbReference type="Proteomes" id="UP001165092"/>
    </source>
</evidence>
<gene>
    <name evidence="1" type="ORF">Nans01_05870</name>
</gene>
<dbReference type="SUPFAM" id="SSF109604">
    <property type="entry name" value="HD-domain/PDEase-like"/>
    <property type="match status" value="1"/>
</dbReference>
<dbReference type="RefSeq" id="WP_285757087.1">
    <property type="nucleotide sequence ID" value="NZ_BSQG01000001.1"/>
</dbReference>
<dbReference type="PIRSF" id="PIRSF035170">
    <property type="entry name" value="HD_phosphohydro"/>
    <property type="match status" value="1"/>
</dbReference>
<evidence type="ECO:0008006" key="3">
    <source>
        <dbReference type="Google" id="ProtNLM"/>
    </source>
</evidence>